<dbReference type="Proteomes" id="UP000324091">
    <property type="component" value="Chromosome 11"/>
</dbReference>
<reference evidence="1 2" key="1">
    <citation type="submission" date="2019-04" db="EMBL/GenBank/DDBJ databases">
        <title>Chromosome genome assembly for Takifugu flavidus.</title>
        <authorList>
            <person name="Xiao S."/>
        </authorList>
    </citation>
    <scope>NUCLEOTIDE SEQUENCE [LARGE SCALE GENOMIC DNA]</scope>
    <source>
        <strain evidence="1">HTHZ2018</strain>
        <tissue evidence="1">Muscle</tissue>
    </source>
</reference>
<dbReference type="EMBL" id="RHFK02000003">
    <property type="protein sequence ID" value="TWW78683.1"/>
    <property type="molecule type" value="Genomic_DNA"/>
</dbReference>
<sequence length="71" mass="7797">MAKAAAGAKKSRIGRCCRHYPGLPGPCRHSHPLIHILQTTVKDPPQISTKILFAVLTPEFFPGQECPDQAY</sequence>
<protein>
    <submittedName>
        <fullName evidence="1">Uncharacterized protein</fullName>
    </submittedName>
</protein>
<keyword evidence="2" id="KW-1185">Reference proteome</keyword>
<gene>
    <name evidence="1" type="ORF">D4764_11G0008040</name>
</gene>
<organism evidence="1 2">
    <name type="scientific">Takifugu flavidus</name>
    <name type="common">sansaifugu</name>
    <dbReference type="NCBI Taxonomy" id="433684"/>
    <lineage>
        <taxon>Eukaryota</taxon>
        <taxon>Metazoa</taxon>
        <taxon>Chordata</taxon>
        <taxon>Craniata</taxon>
        <taxon>Vertebrata</taxon>
        <taxon>Euteleostomi</taxon>
        <taxon>Actinopterygii</taxon>
        <taxon>Neopterygii</taxon>
        <taxon>Teleostei</taxon>
        <taxon>Neoteleostei</taxon>
        <taxon>Acanthomorphata</taxon>
        <taxon>Eupercaria</taxon>
        <taxon>Tetraodontiformes</taxon>
        <taxon>Tetradontoidea</taxon>
        <taxon>Tetraodontidae</taxon>
        <taxon>Takifugu</taxon>
    </lineage>
</organism>
<proteinExistence type="predicted"/>
<comment type="caution">
    <text evidence="1">The sequence shown here is derived from an EMBL/GenBank/DDBJ whole genome shotgun (WGS) entry which is preliminary data.</text>
</comment>
<dbReference type="AlphaFoldDB" id="A0A5C6PGL4"/>
<accession>A0A5C6PGL4</accession>
<evidence type="ECO:0000313" key="1">
    <source>
        <dbReference type="EMBL" id="TWW78683.1"/>
    </source>
</evidence>
<name>A0A5C6PGL4_9TELE</name>
<evidence type="ECO:0000313" key="2">
    <source>
        <dbReference type="Proteomes" id="UP000324091"/>
    </source>
</evidence>